<organism evidence="1 2">
    <name type="scientific">Helianthus annuus</name>
    <name type="common">Common sunflower</name>
    <dbReference type="NCBI Taxonomy" id="4232"/>
    <lineage>
        <taxon>Eukaryota</taxon>
        <taxon>Viridiplantae</taxon>
        <taxon>Streptophyta</taxon>
        <taxon>Embryophyta</taxon>
        <taxon>Tracheophyta</taxon>
        <taxon>Spermatophyta</taxon>
        <taxon>Magnoliopsida</taxon>
        <taxon>eudicotyledons</taxon>
        <taxon>Gunneridae</taxon>
        <taxon>Pentapetalae</taxon>
        <taxon>asterids</taxon>
        <taxon>campanulids</taxon>
        <taxon>Asterales</taxon>
        <taxon>Asteraceae</taxon>
        <taxon>Asteroideae</taxon>
        <taxon>Heliantheae alliance</taxon>
        <taxon>Heliantheae</taxon>
        <taxon>Helianthus</taxon>
    </lineage>
</organism>
<protein>
    <submittedName>
        <fullName evidence="1">Uncharacterized protein</fullName>
    </submittedName>
</protein>
<name>A0A9K3DWU3_HELAN</name>
<dbReference type="EMBL" id="MNCJ02000330">
    <property type="protein sequence ID" value="KAF5762960.1"/>
    <property type="molecule type" value="Genomic_DNA"/>
</dbReference>
<accession>A0A9K3DWU3</accession>
<evidence type="ECO:0000313" key="1">
    <source>
        <dbReference type="EMBL" id="KAF5762960.1"/>
    </source>
</evidence>
<reference evidence="1" key="2">
    <citation type="submission" date="2020-06" db="EMBL/GenBank/DDBJ databases">
        <title>Helianthus annuus Genome sequencing and assembly Release 2.</title>
        <authorList>
            <person name="Gouzy J."/>
            <person name="Langlade N."/>
            <person name="Munos S."/>
        </authorList>
    </citation>
    <scope>NUCLEOTIDE SEQUENCE</scope>
    <source>
        <tissue evidence="1">Leaves</tissue>
    </source>
</reference>
<dbReference type="Gramene" id="mRNA:HanXRQr2_Chr15g0674781">
    <property type="protein sequence ID" value="mRNA:HanXRQr2_Chr15g0674781"/>
    <property type="gene ID" value="HanXRQr2_Chr15g0674781"/>
</dbReference>
<dbReference type="AlphaFoldDB" id="A0A9K3DWU3"/>
<evidence type="ECO:0000313" key="2">
    <source>
        <dbReference type="Proteomes" id="UP000215914"/>
    </source>
</evidence>
<reference evidence="1" key="1">
    <citation type="journal article" date="2017" name="Nature">
        <title>The sunflower genome provides insights into oil metabolism, flowering and Asterid evolution.</title>
        <authorList>
            <person name="Badouin H."/>
            <person name="Gouzy J."/>
            <person name="Grassa C.J."/>
            <person name="Murat F."/>
            <person name="Staton S.E."/>
            <person name="Cottret L."/>
            <person name="Lelandais-Briere C."/>
            <person name="Owens G.L."/>
            <person name="Carrere S."/>
            <person name="Mayjonade B."/>
            <person name="Legrand L."/>
            <person name="Gill N."/>
            <person name="Kane N.C."/>
            <person name="Bowers J.E."/>
            <person name="Hubner S."/>
            <person name="Bellec A."/>
            <person name="Berard A."/>
            <person name="Berges H."/>
            <person name="Blanchet N."/>
            <person name="Boniface M.C."/>
            <person name="Brunel D."/>
            <person name="Catrice O."/>
            <person name="Chaidir N."/>
            <person name="Claudel C."/>
            <person name="Donnadieu C."/>
            <person name="Faraut T."/>
            <person name="Fievet G."/>
            <person name="Helmstetter N."/>
            <person name="King M."/>
            <person name="Knapp S.J."/>
            <person name="Lai Z."/>
            <person name="Le Paslier M.C."/>
            <person name="Lippi Y."/>
            <person name="Lorenzon L."/>
            <person name="Mandel J.R."/>
            <person name="Marage G."/>
            <person name="Marchand G."/>
            <person name="Marquand E."/>
            <person name="Bret-Mestries E."/>
            <person name="Morien E."/>
            <person name="Nambeesan S."/>
            <person name="Nguyen T."/>
            <person name="Pegot-Espagnet P."/>
            <person name="Pouilly N."/>
            <person name="Raftis F."/>
            <person name="Sallet E."/>
            <person name="Schiex T."/>
            <person name="Thomas J."/>
            <person name="Vandecasteele C."/>
            <person name="Vares D."/>
            <person name="Vear F."/>
            <person name="Vautrin S."/>
            <person name="Crespi M."/>
            <person name="Mangin B."/>
            <person name="Burke J.M."/>
            <person name="Salse J."/>
            <person name="Munos S."/>
            <person name="Vincourt P."/>
            <person name="Rieseberg L.H."/>
            <person name="Langlade N.B."/>
        </authorList>
    </citation>
    <scope>NUCLEOTIDE SEQUENCE</scope>
    <source>
        <tissue evidence="1">Leaves</tissue>
    </source>
</reference>
<gene>
    <name evidence="1" type="ORF">HanXRQr2_Chr15g0674781</name>
</gene>
<sequence>MFKQATRKEGRMGSFERQVETRAKDVKRFFKNGVRMIGNSCKKGWYKLKRLHK</sequence>
<comment type="caution">
    <text evidence="1">The sequence shown here is derived from an EMBL/GenBank/DDBJ whole genome shotgun (WGS) entry which is preliminary data.</text>
</comment>
<proteinExistence type="predicted"/>
<dbReference type="Proteomes" id="UP000215914">
    <property type="component" value="Unassembled WGS sequence"/>
</dbReference>
<keyword evidence="2" id="KW-1185">Reference proteome</keyword>